<dbReference type="InterPro" id="IPR039421">
    <property type="entry name" value="Type_1_exporter"/>
</dbReference>
<dbReference type="CDD" id="cd18569">
    <property type="entry name" value="ABC_6TM_NHLM_bacteriocin"/>
    <property type="match status" value="1"/>
</dbReference>
<keyword evidence="2" id="KW-0813">Transport</keyword>
<dbReference type="GO" id="GO:0140359">
    <property type="term" value="F:ABC-type transporter activity"/>
    <property type="evidence" value="ECO:0007669"/>
    <property type="project" value="InterPro"/>
</dbReference>
<dbReference type="GO" id="GO:0016887">
    <property type="term" value="F:ATP hydrolysis activity"/>
    <property type="evidence" value="ECO:0007669"/>
    <property type="project" value="InterPro"/>
</dbReference>
<keyword evidence="10 12" id="KW-0472">Membrane</keyword>
<evidence type="ECO:0000256" key="4">
    <source>
        <dbReference type="ARBA" id="ARBA00022692"/>
    </source>
</evidence>
<dbReference type="OrthoDB" id="9762778at2"/>
<keyword evidence="6" id="KW-0378">Hydrolase</keyword>
<keyword evidence="4 12" id="KW-0812">Transmembrane</keyword>
<dbReference type="InterPro" id="IPR011527">
    <property type="entry name" value="ABC1_TM_dom"/>
</dbReference>
<protein>
    <submittedName>
        <fullName evidence="16">NHLP family bacteriocin export ABC transporter peptidase/permease/ATPase subunit</fullName>
    </submittedName>
</protein>
<dbReference type="GO" id="GO:0006508">
    <property type="term" value="P:proteolysis"/>
    <property type="evidence" value="ECO:0007669"/>
    <property type="project" value="InterPro"/>
</dbReference>
<feature type="transmembrane region" description="Helical" evidence="12">
    <location>
        <begin position="414"/>
        <end position="435"/>
    </location>
</feature>
<dbReference type="InterPro" id="IPR027417">
    <property type="entry name" value="P-loop_NTPase"/>
</dbReference>
<dbReference type="AlphaFoldDB" id="A0A415E7C5"/>
<dbReference type="GO" id="GO:0005524">
    <property type="term" value="F:ATP binding"/>
    <property type="evidence" value="ECO:0007669"/>
    <property type="project" value="UniProtKB-KW"/>
</dbReference>
<evidence type="ECO:0000256" key="7">
    <source>
        <dbReference type="ARBA" id="ARBA00022840"/>
    </source>
</evidence>
<dbReference type="Pfam" id="PF00664">
    <property type="entry name" value="ABC_membrane"/>
    <property type="match status" value="1"/>
</dbReference>
<dbReference type="PROSITE" id="PS50929">
    <property type="entry name" value="ABC_TM1F"/>
    <property type="match status" value="1"/>
</dbReference>
<organism evidence="16 17">
    <name type="scientific">Emergencia timonensis</name>
    <dbReference type="NCBI Taxonomy" id="1776384"/>
    <lineage>
        <taxon>Bacteria</taxon>
        <taxon>Bacillati</taxon>
        <taxon>Bacillota</taxon>
        <taxon>Clostridia</taxon>
        <taxon>Peptostreptococcales</taxon>
        <taxon>Anaerovoracaceae</taxon>
        <taxon>Emergencia</taxon>
    </lineage>
</organism>
<evidence type="ECO:0000259" key="14">
    <source>
        <dbReference type="PROSITE" id="PS50929"/>
    </source>
</evidence>
<dbReference type="STRING" id="1776384.GCA_900086585_02944"/>
<keyword evidence="6" id="KW-0645">Protease</keyword>
<keyword evidence="5" id="KW-0547">Nucleotide-binding</keyword>
<feature type="transmembrane region" description="Helical" evidence="12">
    <location>
        <begin position="390"/>
        <end position="408"/>
    </location>
</feature>
<dbReference type="PANTHER" id="PTHR24221:SF654">
    <property type="entry name" value="ATP-BINDING CASSETTE SUB-FAMILY B MEMBER 6"/>
    <property type="match status" value="1"/>
</dbReference>
<dbReference type="SUPFAM" id="SSF90123">
    <property type="entry name" value="ABC transporter transmembrane region"/>
    <property type="match status" value="1"/>
</dbReference>
<dbReference type="Gene3D" id="1.20.1560.10">
    <property type="entry name" value="ABC transporter type 1, transmembrane domain"/>
    <property type="match status" value="1"/>
</dbReference>
<evidence type="ECO:0000313" key="16">
    <source>
        <dbReference type="EMBL" id="RHJ89608.1"/>
    </source>
</evidence>
<feature type="transmembrane region" description="Helical" evidence="12">
    <location>
        <begin position="197"/>
        <end position="218"/>
    </location>
</feature>
<evidence type="ECO:0000259" key="13">
    <source>
        <dbReference type="PROSITE" id="PS50893"/>
    </source>
</evidence>
<evidence type="ECO:0000256" key="9">
    <source>
        <dbReference type="ARBA" id="ARBA00022989"/>
    </source>
</evidence>
<accession>A0A415E7C5</accession>
<dbReference type="FunFam" id="3.40.50.300:FF:000299">
    <property type="entry name" value="ABC transporter ATP-binding protein/permease"/>
    <property type="match status" value="1"/>
</dbReference>
<dbReference type="GO" id="GO:0034040">
    <property type="term" value="F:ATPase-coupled lipid transmembrane transporter activity"/>
    <property type="evidence" value="ECO:0007669"/>
    <property type="project" value="TreeGrafter"/>
</dbReference>
<comment type="caution">
    <text evidence="16">The sequence shown here is derived from an EMBL/GenBank/DDBJ whole genome shotgun (WGS) entry which is preliminary data.</text>
</comment>
<dbReference type="GO" id="GO:0005886">
    <property type="term" value="C:plasma membrane"/>
    <property type="evidence" value="ECO:0007669"/>
    <property type="project" value="UniProtKB-SubCell"/>
</dbReference>
<name>A0A415E7C5_9FIRM</name>
<reference evidence="16 17" key="1">
    <citation type="submission" date="2018-08" db="EMBL/GenBank/DDBJ databases">
        <title>A genome reference for cultivated species of the human gut microbiota.</title>
        <authorList>
            <person name="Zou Y."/>
            <person name="Xue W."/>
            <person name="Luo G."/>
        </authorList>
    </citation>
    <scope>NUCLEOTIDE SEQUENCE [LARGE SCALE GENOMIC DNA]</scope>
    <source>
        <strain evidence="16 17">AM07-24</strain>
    </source>
</reference>
<evidence type="ECO:0000256" key="10">
    <source>
        <dbReference type="ARBA" id="ARBA00023136"/>
    </source>
</evidence>
<dbReference type="InterPro" id="IPR036640">
    <property type="entry name" value="ABC1_TM_sf"/>
</dbReference>
<dbReference type="GO" id="GO:0008234">
    <property type="term" value="F:cysteine-type peptidase activity"/>
    <property type="evidence" value="ECO:0007669"/>
    <property type="project" value="UniProtKB-KW"/>
</dbReference>
<dbReference type="InterPro" id="IPR005074">
    <property type="entry name" value="Peptidase_C39"/>
</dbReference>
<feature type="domain" description="ABC transmembrane type-1" evidence="14">
    <location>
        <begin position="162"/>
        <end position="443"/>
    </location>
</feature>
<dbReference type="Pfam" id="PF03412">
    <property type="entry name" value="Peptidase_C39"/>
    <property type="match status" value="1"/>
</dbReference>
<evidence type="ECO:0000313" key="17">
    <source>
        <dbReference type="Proteomes" id="UP000284841"/>
    </source>
</evidence>
<keyword evidence="6" id="KW-0788">Thiol protease</keyword>
<dbReference type="Gene3D" id="3.40.50.300">
    <property type="entry name" value="P-loop containing nucleotide triphosphate hydrolases"/>
    <property type="match status" value="1"/>
</dbReference>
<evidence type="ECO:0000256" key="2">
    <source>
        <dbReference type="ARBA" id="ARBA00022448"/>
    </source>
</evidence>
<keyword evidence="11" id="KW-0080">Bacteriocin transport</keyword>
<dbReference type="NCBIfam" id="TIGR03796">
    <property type="entry name" value="NHLM_micro_ABC1"/>
    <property type="match status" value="1"/>
</dbReference>
<dbReference type="RefSeq" id="WP_118333704.1">
    <property type="nucleotide sequence ID" value="NZ_AP025567.1"/>
</dbReference>
<dbReference type="PROSITE" id="PS50893">
    <property type="entry name" value="ABC_TRANSPORTER_2"/>
    <property type="match status" value="1"/>
</dbReference>
<evidence type="ECO:0000256" key="11">
    <source>
        <dbReference type="ARBA" id="ARBA00043264"/>
    </source>
</evidence>
<dbReference type="GO" id="GO:0043213">
    <property type="term" value="P:bacteriocin transport"/>
    <property type="evidence" value="ECO:0007669"/>
    <property type="project" value="UniProtKB-KW"/>
</dbReference>
<evidence type="ECO:0000256" key="1">
    <source>
        <dbReference type="ARBA" id="ARBA00004651"/>
    </source>
</evidence>
<gene>
    <name evidence="16" type="ORF">DW099_03275</name>
</gene>
<keyword evidence="7" id="KW-0067">ATP-binding</keyword>
<evidence type="ECO:0000256" key="6">
    <source>
        <dbReference type="ARBA" id="ARBA00022807"/>
    </source>
</evidence>
<dbReference type="EMBL" id="QRMS01000001">
    <property type="protein sequence ID" value="RHJ89608.1"/>
    <property type="molecule type" value="Genomic_DNA"/>
</dbReference>
<evidence type="ECO:0000256" key="8">
    <source>
        <dbReference type="ARBA" id="ARBA00022927"/>
    </source>
</evidence>
<keyword evidence="3" id="KW-1003">Cell membrane</keyword>
<comment type="subcellular location">
    <subcellularLocation>
        <location evidence="1">Cell membrane</location>
        <topology evidence="1">Multi-pass membrane protein</topology>
    </subcellularLocation>
</comment>
<dbReference type="InterPro" id="IPR017871">
    <property type="entry name" value="ABC_transporter-like_CS"/>
</dbReference>
<feature type="transmembrane region" description="Helical" evidence="12">
    <location>
        <begin position="160"/>
        <end position="177"/>
    </location>
</feature>
<dbReference type="PROSITE" id="PS50990">
    <property type="entry name" value="PEPTIDASE_C39"/>
    <property type="match status" value="1"/>
</dbReference>
<dbReference type="Pfam" id="PF00005">
    <property type="entry name" value="ABC_tran"/>
    <property type="match status" value="1"/>
</dbReference>
<evidence type="ECO:0000256" key="5">
    <source>
        <dbReference type="ARBA" id="ARBA00022741"/>
    </source>
</evidence>
<keyword evidence="9 12" id="KW-1133">Transmembrane helix</keyword>
<dbReference type="Proteomes" id="UP000284841">
    <property type="component" value="Unassembled WGS sequence"/>
</dbReference>
<feature type="transmembrane region" description="Helical" evidence="12">
    <location>
        <begin position="272"/>
        <end position="292"/>
    </location>
</feature>
<dbReference type="Gene3D" id="3.90.70.10">
    <property type="entry name" value="Cysteine proteinases"/>
    <property type="match status" value="1"/>
</dbReference>
<dbReference type="PROSITE" id="PS00211">
    <property type="entry name" value="ABC_TRANSPORTER_1"/>
    <property type="match status" value="1"/>
</dbReference>
<dbReference type="SMART" id="SM00382">
    <property type="entry name" value="AAA"/>
    <property type="match status" value="1"/>
</dbReference>
<dbReference type="InterPro" id="IPR003593">
    <property type="entry name" value="AAA+_ATPase"/>
</dbReference>
<evidence type="ECO:0000259" key="15">
    <source>
        <dbReference type="PROSITE" id="PS50990"/>
    </source>
</evidence>
<sequence length="714" mass="78735">MAKPIKVPVVMQMEALECGAASLAMILAYHGRIEPLEKVRMACGVSRDGTSVKAIKSAAAAYGLSAKAFRYELDMVQDISFPAIIHWNFNHFVVLCGFTKKGAVINDPARGRVTVSMKEFDQAFTGVVIMFEKNDDFEAGGEKHSVMNFAKKRLRGTRSAIIFVFITTVFVTVVGIVQPLFSKVFMDSILTKGQSDWLMPFIGIMAIVLAFSIVINYLQAVYLRKIQGKFAVSANSEFMWHVLRLPMHFFSQRNAGDLVGRQGLNQSITNTLVGELAPAGLDLLTLVLYLTIMLKYSVILTAVGLVTVAINLFSAGYISNKIMNISRVAMRERGKVDSTTTSGIEMIETIKAAGAESGFFERWSGFIARESVENNRVLKTNIYMNSIPQFLTSLANSSVLLIGALLIINGDFTVGMLMAFQGFIAEFLSPALSLINVGTTVQQMRASMERVEDVMEYPADVDYTKDENESLAGAKKLSGDIRLKDVTFGYSTNAPALIKDFSIDIKPGSKVAFVGGSGCGKSTMTKLISGLYKPWSGTIEFDGKPMEELNHMIFTSSVAVVDQDIIMFEDSIRNNIKMWDQSIEDFEMIMAAKDASMHEEIMLREGYDCKLTEGGKNFSGGQRQRLEIARVLAQDPSIVIMDEATSALDAKTEYEVINAIKDRGITCIIVAHRLSTIRDCDEIVVMNYGEVVERGTHEELMAKGGLYTQLITTE</sequence>
<dbReference type="PANTHER" id="PTHR24221">
    <property type="entry name" value="ATP-BINDING CASSETTE SUB-FAMILY B"/>
    <property type="match status" value="1"/>
</dbReference>
<keyword evidence="8" id="KW-0653">Protein transport</keyword>
<evidence type="ECO:0000256" key="12">
    <source>
        <dbReference type="SAM" id="Phobius"/>
    </source>
</evidence>
<dbReference type="InterPro" id="IPR003439">
    <property type="entry name" value="ABC_transporter-like_ATP-bd"/>
</dbReference>
<keyword evidence="17" id="KW-1185">Reference proteome</keyword>
<proteinExistence type="predicted"/>
<dbReference type="InterPro" id="IPR022514">
    <property type="entry name" value="NHPM_micro_ABC1"/>
</dbReference>
<feature type="domain" description="ABC transporter" evidence="13">
    <location>
        <begin position="481"/>
        <end position="713"/>
    </location>
</feature>
<feature type="transmembrane region" description="Helical" evidence="12">
    <location>
        <begin position="298"/>
        <end position="318"/>
    </location>
</feature>
<feature type="domain" description="Peptidase C39" evidence="15">
    <location>
        <begin position="12"/>
        <end position="131"/>
    </location>
</feature>
<dbReference type="SUPFAM" id="SSF52540">
    <property type="entry name" value="P-loop containing nucleoside triphosphate hydrolases"/>
    <property type="match status" value="1"/>
</dbReference>
<dbReference type="GO" id="GO:0015031">
    <property type="term" value="P:protein transport"/>
    <property type="evidence" value="ECO:0007669"/>
    <property type="project" value="UniProtKB-KW"/>
</dbReference>
<evidence type="ECO:0000256" key="3">
    <source>
        <dbReference type="ARBA" id="ARBA00022475"/>
    </source>
</evidence>